<name>A0ABT8CDA3_9BACT</name>
<dbReference type="PANTHER" id="PTHR21299:SF1">
    <property type="entry name" value="PANTOATE--BETA-ALANINE LIGASE"/>
    <property type="match status" value="1"/>
</dbReference>
<comment type="catalytic activity">
    <reaction evidence="7 8">
        <text>(R)-pantoate + beta-alanine + ATP = (R)-pantothenate + AMP + diphosphate + H(+)</text>
        <dbReference type="Rhea" id="RHEA:10912"/>
        <dbReference type="ChEBI" id="CHEBI:15378"/>
        <dbReference type="ChEBI" id="CHEBI:15980"/>
        <dbReference type="ChEBI" id="CHEBI:29032"/>
        <dbReference type="ChEBI" id="CHEBI:30616"/>
        <dbReference type="ChEBI" id="CHEBI:33019"/>
        <dbReference type="ChEBI" id="CHEBI:57966"/>
        <dbReference type="ChEBI" id="CHEBI:456215"/>
        <dbReference type="EC" id="6.3.2.1"/>
    </reaction>
</comment>
<dbReference type="RefSeq" id="WP_163385463.1">
    <property type="nucleotide sequence ID" value="NZ_JAUFQS010000041.1"/>
</dbReference>
<evidence type="ECO:0000313" key="10">
    <source>
        <dbReference type="Proteomes" id="UP001236663"/>
    </source>
</evidence>
<feature type="active site" description="Proton donor" evidence="8">
    <location>
        <position position="37"/>
    </location>
</feature>
<sequence length="285" mass="32597">MEKFDTILAVRQQIKRLRGQGKSIGLVPTMGALHPGHLELIRRSKKEMEVTIVSLFVNPIQFNSPEDLANYPRNLSQDMQMLVEEGVDLLFIPDEKEMYPEAVITEFDFGPIEQVLEGRFRPGHFNGVGIVVSKLFHILQPDQAYFGQKDLQQVTLIRRLVKDLSFPTSIVTVATVRDESGLALSSRNLRLSEKGRKTAPLLYETLLFCKEELLKGKDWLSLKNEIIERKLRPASIEPDYLELVELSRFSLISFPIPHVPFAICIAAYIENIRLIDNIVIREKQN</sequence>
<dbReference type="HAMAP" id="MF_00158">
    <property type="entry name" value="PanC"/>
    <property type="match status" value="1"/>
</dbReference>
<comment type="subunit">
    <text evidence="8">Homodimer.</text>
</comment>
<evidence type="ECO:0000313" key="9">
    <source>
        <dbReference type="EMBL" id="MDN3689730.1"/>
    </source>
</evidence>
<feature type="binding site" evidence="8">
    <location>
        <position position="176"/>
    </location>
    <ligand>
        <name>ATP</name>
        <dbReference type="ChEBI" id="CHEBI:30616"/>
    </ligand>
</feature>
<evidence type="ECO:0000256" key="4">
    <source>
        <dbReference type="ARBA" id="ARBA00022655"/>
    </source>
</evidence>
<keyword evidence="3 8" id="KW-0436">Ligase</keyword>
<dbReference type="EMBL" id="JAUFQS010000041">
    <property type="protein sequence ID" value="MDN3689730.1"/>
    <property type="molecule type" value="Genomic_DNA"/>
</dbReference>
<evidence type="ECO:0000256" key="3">
    <source>
        <dbReference type="ARBA" id="ARBA00022598"/>
    </source>
</evidence>
<dbReference type="PANTHER" id="PTHR21299">
    <property type="entry name" value="CYTIDYLATE KINASE/PANTOATE-BETA-ALANINE LIGASE"/>
    <property type="match status" value="1"/>
</dbReference>
<comment type="caution">
    <text evidence="9">The sequence shown here is derived from an EMBL/GenBank/DDBJ whole genome shotgun (WGS) entry which is preliminary data.</text>
</comment>
<reference evidence="10" key="1">
    <citation type="journal article" date="2019" name="Int. J. Syst. Evol. Microbiol.">
        <title>The Global Catalogue of Microorganisms (GCM) 10K type strain sequencing project: providing services to taxonomists for standard genome sequencing and annotation.</title>
        <authorList>
            <consortium name="The Broad Institute Genomics Platform"/>
            <consortium name="The Broad Institute Genome Sequencing Center for Infectious Disease"/>
            <person name="Wu L."/>
            <person name="Ma J."/>
        </authorList>
    </citation>
    <scope>NUCLEOTIDE SEQUENCE [LARGE SCALE GENOMIC DNA]</scope>
    <source>
        <strain evidence="10">CECT 7706</strain>
    </source>
</reference>
<dbReference type="NCBIfam" id="TIGR00125">
    <property type="entry name" value="cyt_tran_rel"/>
    <property type="match status" value="1"/>
</dbReference>
<proteinExistence type="inferred from homology"/>
<gene>
    <name evidence="8 9" type="primary">panC</name>
    <name evidence="9" type="ORF">QWZ15_18040</name>
</gene>
<protein>
    <recommendedName>
        <fullName evidence="8">Pantothenate synthetase</fullName>
        <shortName evidence="8">PS</shortName>
        <ecNumber evidence="8">6.3.2.1</ecNumber>
    </recommendedName>
    <alternativeName>
        <fullName evidence="8">Pantoate--beta-alanine ligase</fullName>
    </alternativeName>
    <alternativeName>
        <fullName evidence="8">Pantoate-activating enzyme</fullName>
    </alternativeName>
</protein>
<dbReference type="Pfam" id="PF02569">
    <property type="entry name" value="Pantoate_ligase"/>
    <property type="match status" value="1"/>
</dbReference>
<comment type="similarity">
    <text evidence="2 8">Belongs to the pantothenate synthetase family.</text>
</comment>
<comment type="subcellular location">
    <subcellularLocation>
        <location evidence="8">Cytoplasm</location>
    </subcellularLocation>
</comment>
<feature type="binding site" evidence="8">
    <location>
        <begin position="30"/>
        <end position="37"/>
    </location>
    <ligand>
        <name>ATP</name>
        <dbReference type="ChEBI" id="CHEBI:30616"/>
    </ligand>
</feature>
<dbReference type="NCBIfam" id="TIGR00018">
    <property type="entry name" value="panC"/>
    <property type="match status" value="1"/>
</dbReference>
<comment type="miscellaneous">
    <text evidence="8">The reaction proceeds by a bi uni uni bi ping pong mechanism.</text>
</comment>
<dbReference type="Gene3D" id="3.30.1300.10">
    <property type="entry name" value="Pantoate-beta-alanine ligase, C-terminal domain"/>
    <property type="match status" value="1"/>
</dbReference>
<dbReference type="Gene3D" id="3.40.50.620">
    <property type="entry name" value="HUPs"/>
    <property type="match status" value="1"/>
</dbReference>
<evidence type="ECO:0000256" key="6">
    <source>
        <dbReference type="ARBA" id="ARBA00022840"/>
    </source>
</evidence>
<keyword evidence="4 8" id="KW-0566">Pantothenate biosynthesis</keyword>
<evidence type="ECO:0000256" key="8">
    <source>
        <dbReference type="HAMAP-Rule" id="MF_00158"/>
    </source>
</evidence>
<evidence type="ECO:0000256" key="5">
    <source>
        <dbReference type="ARBA" id="ARBA00022741"/>
    </source>
</evidence>
<dbReference type="InterPro" id="IPR003721">
    <property type="entry name" value="Pantoate_ligase"/>
</dbReference>
<accession>A0ABT8CDA3</accession>
<dbReference type="InterPro" id="IPR004821">
    <property type="entry name" value="Cyt_trans-like"/>
</dbReference>
<dbReference type="CDD" id="cd00560">
    <property type="entry name" value="PanC"/>
    <property type="match status" value="1"/>
</dbReference>
<feature type="binding site" evidence="8">
    <location>
        <position position="61"/>
    </location>
    <ligand>
        <name>beta-alanine</name>
        <dbReference type="ChEBI" id="CHEBI:57966"/>
    </ligand>
</feature>
<dbReference type="GO" id="GO:0016874">
    <property type="term" value="F:ligase activity"/>
    <property type="evidence" value="ECO:0007669"/>
    <property type="project" value="UniProtKB-KW"/>
</dbReference>
<organism evidence="9 10">
    <name type="scientific">Cyclobacterium jeungdonense</name>
    <dbReference type="NCBI Taxonomy" id="708087"/>
    <lineage>
        <taxon>Bacteria</taxon>
        <taxon>Pseudomonadati</taxon>
        <taxon>Bacteroidota</taxon>
        <taxon>Cytophagia</taxon>
        <taxon>Cytophagales</taxon>
        <taxon>Cyclobacteriaceae</taxon>
        <taxon>Cyclobacterium</taxon>
    </lineage>
</organism>
<evidence type="ECO:0000256" key="2">
    <source>
        <dbReference type="ARBA" id="ARBA00009256"/>
    </source>
</evidence>
<feature type="binding site" evidence="8">
    <location>
        <position position="153"/>
    </location>
    <ligand>
        <name>(R)-pantoate</name>
        <dbReference type="ChEBI" id="CHEBI:15980"/>
    </ligand>
</feature>
<comment type="function">
    <text evidence="8">Catalyzes the condensation of pantoate with beta-alanine in an ATP-dependent reaction via a pantoyl-adenylate intermediate.</text>
</comment>
<dbReference type="InterPro" id="IPR014729">
    <property type="entry name" value="Rossmann-like_a/b/a_fold"/>
</dbReference>
<dbReference type="SUPFAM" id="SSF52374">
    <property type="entry name" value="Nucleotidylyl transferase"/>
    <property type="match status" value="1"/>
</dbReference>
<keyword evidence="5 8" id="KW-0547">Nucleotide-binding</keyword>
<evidence type="ECO:0000256" key="1">
    <source>
        <dbReference type="ARBA" id="ARBA00004990"/>
    </source>
</evidence>
<dbReference type="Proteomes" id="UP001236663">
    <property type="component" value="Unassembled WGS sequence"/>
</dbReference>
<keyword evidence="10" id="KW-1185">Reference proteome</keyword>
<dbReference type="InterPro" id="IPR042176">
    <property type="entry name" value="Pantoate_ligase_C"/>
</dbReference>
<feature type="binding site" evidence="8">
    <location>
        <position position="61"/>
    </location>
    <ligand>
        <name>(R)-pantoate</name>
        <dbReference type="ChEBI" id="CHEBI:15980"/>
    </ligand>
</feature>
<keyword evidence="8" id="KW-0963">Cytoplasm</keyword>
<evidence type="ECO:0000256" key="7">
    <source>
        <dbReference type="ARBA" id="ARBA00048258"/>
    </source>
</evidence>
<comment type="pathway">
    <text evidence="1 8">Cofactor biosynthesis; (R)-pantothenate biosynthesis; (R)-pantothenate from (R)-pantoate and beta-alanine: step 1/1.</text>
</comment>
<keyword evidence="6 8" id="KW-0067">ATP-binding</keyword>
<feature type="binding site" evidence="8">
    <location>
        <begin position="184"/>
        <end position="187"/>
    </location>
    <ligand>
        <name>ATP</name>
        <dbReference type="ChEBI" id="CHEBI:30616"/>
    </ligand>
</feature>
<dbReference type="EC" id="6.3.2.1" evidence="8"/>
<feature type="binding site" evidence="8">
    <location>
        <begin position="147"/>
        <end position="150"/>
    </location>
    <ligand>
        <name>ATP</name>
        <dbReference type="ChEBI" id="CHEBI:30616"/>
    </ligand>
</feature>